<dbReference type="InterPro" id="IPR012394">
    <property type="entry name" value="Aldehyde_DH_NAD(P)"/>
</dbReference>
<evidence type="ECO:0000256" key="1">
    <source>
        <dbReference type="ARBA" id="ARBA00009986"/>
    </source>
</evidence>
<evidence type="ECO:0000256" key="3">
    <source>
        <dbReference type="PIRNR" id="PIRNR036492"/>
    </source>
</evidence>
<sequence length="469" mass="52820">MNQTTLKPIPERSEHQVSQLVARQKDYFNQQHTKSIAFRITQLQRLKHGIKQYEQKIIQALHQDLHKSEFEAYTTEIGILYEEINFTLKHLKKWARPKRVKTSLTHIGSKGKVIPEPYGTVLIIAPWNYPFQLALSPLVGAIAAGNTAIVKPSELTPHISHIMTELLSELYPETYIAVIEGGVQTSQHLLSQDVDYIFFTGSVGVGKLVMEAASRRLTPVTLELGGKSPCIVHEDADIELAAKRIVFGKFTNAGQTCIAPDYLFVHHTIKDRLIAAMKDVLHTFYGEHPLQHPDYGKIVNERHFNRLAAYVKDGAPILGGEMDRSTLKMEPTLLDQVTWDQPVMQEEIFGPVFPVLTYERIEDVVTAVNARPKPLALYLFTTSSAVEETITDRISFGGGCINDTLMHIATPHLPFGGVGESGIGSYHGESSFETFSHYKSMLRQTNKFDFSFRYPSAKHGLKIIRWLLK</sequence>
<dbReference type="EMBL" id="JBHUMM010000017">
    <property type="protein sequence ID" value="MFD2671881.1"/>
    <property type="molecule type" value="Genomic_DNA"/>
</dbReference>
<dbReference type="InterPro" id="IPR029510">
    <property type="entry name" value="Ald_DH_CS_GLU"/>
</dbReference>
<proteinExistence type="inferred from homology"/>
<evidence type="ECO:0000313" key="7">
    <source>
        <dbReference type="EMBL" id="MFD2671881.1"/>
    </source>
</evidence>
<comment type="caution">
    <text evidence="7">The sequence shown here is derived from an EMBL/GenBank/DDBJ whole genome shotgun (WGS) entry which is preliminary data.</text>
</comment>
<dbReference type="PANTHER" id="PTHR43570">
    <property type="entry name" value="ALDEHYDE DEHYDROGENASE"/>
    <property type="match status" value="1"/>
</dbReference>
<dbReference type="InterPro" id="IPR016161">
    <property type="entry name" value="Ald_DH/histidinol_DH"/>
</dbReference>
<dbReference type="InterPro" id="IPR016163">
    <property type="entry name" value="Ald_DH_C"/>
</dbReference>
<gene>
    <name evidence="7" type="ORF">ACFSUC_09700</name>
</gene>
<dbReference type="RefSeq" id="WP_379929356.1">
    <property type="nucleotide sequence ID" value="NZ_JBHUMM010000017.1"/>
</dbReference>
<dbReference type="InterPro" id="IPR015590">
    <property type="entry name" value="Aldehyde_DH_dom"/>
</dbReference>
<feature type="domain" description="Aldehyde dehydrogenase" evidence="6">
    <location>
        <begin position="2"/>
        <end position="440"/>
    </location>
</feature>
<dbReference type="PROSITE" id="PS00070">
    <property type="entry name" value="ALDEHYDE_DEHYDR_CYS"/>
    <property type="match status" value="1"/>
</dbReference>
<accession>A0ABW5R9Z3</accession>
<dbReference type="Gene3D" id="3.40.605.10">
    <property type="entry name" value="Aldehyde Dehydrogenase, Chain A, domain 1"/>
    <property type="match status" value="1"/>
</dbReference>
<dbReference type="InterPro" id="IPR016160">
    <property type="entry name" value="Ald_DH_CS_CYS"/>
</dbReference>
<evidence type="ECO:0000259" key="6">
    <source>
        <dbReference type="Pfam" id="PF00171"/>
    </source>
</evidence>
<keyword evidence="8" id="KW-1185">Reference proteome</keyword>
<dbReference type="PROSITE" id="PS00687">
    <property type="entry name" value="ALDEHYDE_DEHYDR_GLU"/>
    <property type="match status" value="1"/>
</dbReference>
<evidence type="ECO:0000313" key="8">
    <source>
        <dbReference type="Proteomes" id="UP001597497"/>
    </source>
</evidence>
<dbReference type="SUPFAM" id="SSF53720">
    <property type="entry name" value="ALDH-like"/>
    <property type="match status" value="1"/>
</dbReference>
<dbReference type="PIRSF" id="PIRSF036492">
    <property type="entry name" value="ALDH"/>
    <property type="match status" value="1"/>
</dbReference>
<reference evidence="8" key="1">
    <citation type="journal article" date="2019" name="Int. J. Syst. Evol. Microbiol.">
        <title>The Global Catalogue of Microorganisms (GCM) 10K type strain sequencing project: providing services to taxonomists for standard genome sequencing and annotation.</title>
        <authorList>
            <consortium name="The Broad Institute Genomics Platform"/>
            <consortium name="The Broad Institute Genome Sequencing Center for Infectious Disease"/>
            <person name="Wu L."/>
            <person name="Ma J."/>
        </authorList>
    </citation>
    <scope>NUCLEOTIDE SEQUENCE [LARGE SCALE GENOMIC DNA]</scope>
    <source>
        <strain evidence="8">KCTC 33676</strain>
    </source>
</reference>
<evidence type="ECO:0000256" key="5">
    <source>
        <dbReference type="RuleBase" id="RU003345"/>
    </source>
</evidence>
<dbReference type="Pfam" id="PF00171">
    <property type="entry name" value="Aldedh"/>
    <property type="match status" value="1"/>
</dbReference>
<dbReference type="CDD" id="cd07136">
    <property type="entry name" value="ALDH_YwdH-P39616"/>
    <property type="match status" value="1"/>
</dbReference>
<comment type="similarity">
    <text evidence="1 3 5">Belongs to the aldehyde dehydrogenase family.</text>
</comment>
<feature type="active site" evidence="4">
    <location>
        <position position="223"/>
    </location>
</feature>
<evidence type="ECO:0000256" key="4">
    <source>
        <dbReference type="PROSITE-ProRule" id="PRU10007"/>
    </source>
</evidence>
<dbReference type="InterPro" id="IPR016162">
    <property type="entry name" value="Ald_DH_N"/>
</dbReference>
<keyword evidence="2 3" id="KW-0560">Oxidoreductase</keyword>
<dbReference type="Proteomes" id="UP001597497">
    <property type="component" value="Unassembled WGS sequence"/>
</dbReference>
<name>A0ABW5R9Z3_9BACL</name>
<protein>
    <recommendedName>
        <fullName evidence="3">Aldehyde dehydrogenase</fullName>
    </recommendedName>
</protein>
<dbReference type="Gene3D" id="3.40.309.10">
    <property type="entry name" value="Aldehyde Dehydrogenase, Chain A, domain 2"/>
    <property type="match status" value="1"/>
</dbReference>
<evidence type="ECO:0000256" key="2">
    <source>
        <dbReference type="ARBA" id="ARBA00023002"/>
    </source>
</evidence>
<dbReference type="PANTHER" id="PTHR43570:SF16">
    <property type="entry name" value="ALDEHYDE DEHYDROGENASE TYPE III, ISOFORM Q"/>
    <property type="match status" value="1"/>
</dbReference>
<organism evidence="7 8">
    <name type="scientific">Marinicrinis sediminis</name>
    <dbReference type="NCBI Taxonomy" id="1652465"/>
    <lineage>
        <taxon>Bacteria</taxon>
        <taxon>Bacillati</taxon>
        <taxon>Bacillota</taxon>
        <taxon>Bacilli</taxon>
        <taxon>Bacillales</taxon>
        <taxon>Paenibacillaceae</taxon>
    </lineage>
</organism>